<proteinExistence type="predicted"/>
<dbReference type="CDD" id="cd00084">
    <property type="entry name" value="HMG-box_SF"/>
    <property type="match status" value="1"/>
</dbReference>
<feature type="domain" description="HMG box" evidence="4">
    <location>
        <begin position="199"/>
        <end position="298"/>
    </location>
</feature>
<dbReference type="InterPro" id="IPR009071">
    <property type="entry name" value="HMG_box_dom"/>
</dbReference>
<dbReference type="InterPro" id="IPR050342">
    <property type="entry name" value="HMGB"/>
</dbReference>
<dbReference type="OrthoDB" id="48979at2759"/>
<dbReference type="InParanoid" id="A0A1Z5KLI2"/>
<dbReference type="SMART" id="SM00398">
    <property type="entry name" value="HMG"/>
    <property type="match status" value="1"/>
</dbReference>
<feature type="region of interest" description="Disordered" evidence="3">
    <location>
        <begin position="152"/>
        <end position="186"/>
    </location>
</feature>
<evidence type="ECO:0000256" key="1">
    <source>
        <dbReference type="ARBA" id="ARBA00023125"/>
    </source>
</evidence>
<keyword evidence="6" id="KW-1185">Reference proteome</keyword>
<evidence type="ECO:0000313" key="5">
    <source>
        <dbReference type="EMBL" id="GAX27037.1"/>
    </source>
</evidence>
<dbReference type="PROSITE" id="PS50118">
    <property type="entry name" value="HMG_BOX_2"/>
    <property type="match status" value="1"/>
</dbReference>
<evidence type="ECO:0000256" key="2">
    <source>
        <dbReference type="PROSITE-ProRule" id="PRU00267"/>
    </source>
</evidence>
<dbReference type="GO" id="GO:0003677">
    <property type="term" value="F:DNA binding"/>
    <property type="evidence" value="ECO:0007669"/>
    <property type="project" value="UniProtKB-UniRule"/>
</dbReference>
<keyword evidence="2" id="KW-0539">Nucleus</keyword>
<dbReference type="GO" id="GO:0005634">
    <property type="term" value="C:nucleus"/>
    <property type="evidence" value="ECO:0007669"/>
    <property type="project" value="UniProtKB-UniRule"/>
</dbReference>
<dbReference type="EMBL" id="BDSP01000252">
    <property type="protein sequence ID" value="GAX27037.1"/>
    <property type="molecule type" value="Genomic_DNA"/>
</dbReference>
<evidence type="ECO:0000313" key="6">
    <source>
        <dbReference type="Proteomes" id="UP000198406"/>
    </source>
</evidence>
<dbReference type="Proteomes" id="UP000198406">
    <property type="component" value="Unassembled WGS sequence"/>
</dbReference>
<evidence type="ECO:0000259" key="4">
    <source>
        <dbReference type="PROSITE" id="PS50118"/>
    </source>
</evidence>
<dbReference type="SUPFAM" id="SSF47095">
    <property type="entry name" value="HMG-box"/>
    <property type="match status" value="1"/>
</dbReference>
<dbReference type="Gene3D" id="1.10.30.10">
    <property type="entry name" value="High mobility group box domain"/>
    <property type="match status" value="1"/>
</dbReference>
<dbReference type="AlphaFoldDB" id="A0A1Z5KLI2"/>
<dbReference type="PANTHER" id="PTHR48112">
    <property type="entry name" value="HIGH MOBILITY GROUP PROTEIN DSP1"/>
    <property type="match status" value="1"/>
</dbReference>
<accession>A0A1Z5KLI2</accession>
<evidence type="ECO:0000256" key="3">
    <source>
        <dbReference type="SAM" id="MobiDB-lite"/>
    </source>
</evidence>
<dbReference type="Pfam" id="PF00505">
    <property type="entry name" value="HMG_box"/>
    <property type="match status" value="1"/>
</dbReference>
<dbReference type="PANTHER" id="PTHR48112:SF15">
    <property type="entry name" value="HMG BOX DOMAIN-CONTAINING PROTEIN"/>
    <property type="match status" value="1"/>
</dbReference>
<keyword evidence="1 2" id="KW-0238">DNA-binding</keyword>
<gene>
    <name evidence="5" type="ORF">FisN_9Lh353</name>
</gene>
<dbReference type="InterPro" id="IPR036910">
    <property type="entry name" value="HMG_box_dom_sf"/>
</dbReference>
<comment type="caution">
    <text evidence="5">The sequence shown here is derived from an EMBL/GenBank/DDBJ whole genome shotgun (WGS) entry which is preliminary data.</text>
</comment>
<reference evidence="5 6" key="1">
    <citation type="journal article" date="2015" name="Plant Cell">
        <title>Oil accumulation by the oleaginous diatom Fistulifera solaris as revealed by the genome and transcriptome.</title>
        <authorList>
            <person name="Tanaka T."/>
            <person name="Maeda Y."/>
            <person name="Veluchamy A."/>
            <person name="Tanaka M."/>
            <person name="Abida H."/>
            <person name="Marechal E."/>
            <person name="Bowler C."/>
            <person name="Muto M."/>
            <person name="Sunaga Y."/>
            <person name="Tanaka M."/>
            <person name="Yoshino T."/>
            <person name="Taniguchi T."/>
            <person name="Fukuda Y."/>
            <person name="Nemoto M."/>
            <person name="Matsumoto M."/>
            <person name="Wong P.S."/>
            <person name="Aburatani S."/>
            <person name="Fujibuchi W."/>
        </authorList>
    </citation>
    <scope>NUCLEOTIDE SEQUENCE [LARGE SCALE GENOMIC DNA]</scope>
    <source>
        <strain evidence="5 6">JPCC DA0580</strain>
    </source>
</reference>
<feature type="DNA-binding region" description="HMG box" evidence="2">
    <location>
        <begin position="199"/>
        <end position="298"/>
    </location>
</feature>
<protein>
    <recommendedName>
        <fullName evidence="4">HMG box domain-containing protein</fullName>
    </recommendedName>
</protein>
<name>A0A1Z5KLI2_FISSO</name>
<sequence length="309" mass="35925">MAETEPTTNDMVNLLRLLGNETEWTYQPKYDEADAIQSFVQARTLPQGRLTTHELCSSPFVVMMKQQRHDIYCVSPSLEETDVEIVPLEPESGYKSSDSDLLPLDVAELMTSDIIDYDRFSNSAPEVSNVTRNTVEDRIELEVRCGMQDSKSVSLGRNKRTKRNDDFVVEGTESPKTKRSKKMHQRTECNKACDNTPGPLRALSAYNFFFRDERDRILNNKEHDWSKEKEDALLQGHWNRDRSEKRIHCKTHGKLSFTDLSKEVSRRWKVLPNKQKDFYRRVAQRDWKRYEKELSAMSQGGIPELEPKA</sequence>
<organism evidence="5 6">
    <name type="scientific">Fistulifera solaris</name>
    <name type="common">Oleaginous diatom</name>
    <dbReference type="NCBI Taxonomy" id="1519565"/>
    <lineage>
        <taxon>Eukaryota</taxon>
        <taxon>Sar</taxon>
        <taxon>Stramenopiles</taxon>
        <taxon>Ochrophyta</taxon>
        <taxon>Bacillariophyta</taxon>
        <taxon>Bacillariophyceae</taxon>
        <taxon>Bacillariophycidae</taxon>
        <taxon>Naviculales</taxon>
        <taxon>Naviculaceae</taxon>
        <taxon>Fistulifera</taxon>
    </lineage>
</organism>